<proteinExistence type="inferred from homology"/>
<gene>
    <name evidence="8 9 10 11 12 13 14 15" type="primary">LOC110984890</name>
</gene>
<dbReference type="GO" id="GO:0004095">
    <property type="term" value="F:carnitine O-palmitoyltransferase activity"/>
    <property type="evidence" value="ECO:0007669"/>
    <property type="project" value="TreeGrafter"/>
</dbReference>
<evidence type="ECO:0000256" key="5">
    <source>
        <dbReference type="RuleBase" id="RU003801"/>
    </source>
</evidence>
<evidence type="ECO:0000313" key="7">
    <source>
        <dbReference type="Proteomes" id="UP000694845"/>
    </source>
</evidence>
<dbReference type="RefSeq" id="XP_022101191.1">
    <property type="nucleotide sequence ID" value="XM_022245499.1"/>
</dbReference>
<feature type="active site" description="Proton acceptor" evidence="4">
    <location>
        <position position="405"/>
    </location>
</feature>
<dbReference type="Pfam" id="PF00755">
    <property type="entry name" value="Carn_acyltransf"/>
    <property type="match status" value="1"/>
</dbReference>
<dbReference type="GO" id="GO:0006635">
    <property type="term" value="P:fatty acid beta-oxidation"/>
    <property type="evidence" value="ECO:0007669"/>
    <property type="project" value="TreeGrafter"/>
</dbReference>
<dbReference type="PANTHER" id="PTHR22589">
    <property type="entry name" value="CARNITINE O-ACYLTRANSFERASE"/>
    <property type="match status" value="1"/>
</dbReference>
<dbReference type="GO" id="GO:0005739">
    <property type="term" value="C:mitochondrion"/>
    <property type="evidence" value="ECO:0007669"/>
    <property type="project" value="TreeGrafter"/>
</dbReference>
<evidence type="ECO:0000313" key="8">
    <source>
        <dbReference type="RefSeq" id="XP_022101190.1"/>
    </source>
</evidence>
<dbReference type="RefSeq" id="XP_022101195.1">
    <property type="nucleotide sequence ID" value="XM_022245503.1"/>
</dbReference>
<dbReference type="InterPro" id="IPR042231">
    <property type="entry name" value="Cho/carn_acyl_trans_2"/>
</dbReference>
<dbReference type="OrthoDB" id="240216at2759"/>
<dbReference type="RefSeq" id="XP_022101196.1">
    <property type="nucleotide sequence ID" value="XM_022245504.1"/>
</dbReference>
<evidence type="ECO:0000256" key="2">
    <source>
        <dbReference type="ARBA" id="ARBA00022679"/>
    </source>
</evidence>
<dbReference type="AlphaFoldDB" id="A0A8B7Z8A8"/>
<comment type="similarity">
    <text evidence="1 5">Belongs to the carnitine/choline acetyltransferase family.</text>
</comment>
<evidence type="ECO:0000313" key="11">
    <source>
        <dbReference type="RefSeq" id="XP_022101193.1"/>
    </source>
</evidence>
<keyword evidence="2 5" id="KW-0808">Transferase</keyword>
<sequence>MASYLTQCHRNVGRRLGNLLKIGLGNQRVAVTVLVPCHFKPPKALGTRWFSCSRSVASSADYLQTLSPVPTMLFQPAIPQLPIPSVRDTCQRYLATQHVFLSPKEYAETQSLVGEFQKGAGVDLNNELVELNKTNTHTSYIADFWMDVYLRYRDSVVLNSSPASFITNDPRPEYMDQTTRSTNVTVSILRFLKTLRDDKLLPDAVHRNPAITDTQDFWSSFRTLSSKEAYRHALDNNVQPLDMSQFSRIFNASRIPRPHRDELFRDESQQHVLVISNGHMYVFDVLDISGSLVSAQDIRANLQYIVSHSTSLPPPKYPIGYLTTEHRDTWTQLREKLLAVCPGNKESLRLIDSALFCLCLDDDTDDDKEQLVRRGLHGNAANRWFDKPFQLIVTSSGQLLVNMEHSWGDGVTLRRMFSEVFQDSLDRPVISPGDATGRVDSSERVTRLEFKLDSVISRGIEVAKANHTLATSQLNLQCIQYTKYGSSFIKKFGVSPDAVAQLALQMAYHRVTGQVAATYESCSTAMFKQGRTETIRSATAETKRCTDAFYKNSGVSLAEQRALVKACSDKHRLLSKEATVGQGWDRHLFALRALASSTGRPMPTVFQDPAYVNINTITLSTSTTGVSPSSAGAAFAPVSPSGLGVLYTVFDDCMTLTATSYSTSPSLSDFSESVCSAYDDLYDVMS</sequence>
<dbReference type="PANTHER" id="PTHR22589:SF16">
    <property type="entry name" value="CARNITINE O-PALMITOYLTRANSFERASE 2, MITOCHONDRIAL"/>
    <property type="match status" value="1"/>
</dbReference>
<dbReference type="RefSeq" id="XP_022101193.1">
    <property type="nucleotide sequence ID" value="XM_022245501.1"/>
</dbReference>
<dbReference type="Gene3D" id="3.30.559.70">
    <property type="entry name" value="Choline/Carnitine o-acyltransferase, domain 2"/>
    <property type="match status" value="1"/>
</dbReference>
<keyword evidence="7" id="KW-1185">Reference proteome</keyword>
<dbReference type="OMA" id="CSEYHIR"/>
<evidence type="ECO:0000313" key="10">
    <source>
        <dbReference type="RefSeq" id="XP_022101192.1"/>
    </source>
</evidence>
<dbReference type="RefSeq" id="XP_022101190.1">
    <property type="nucleotide sequence ID" value="XM_022245498.1"/>
</dbReference>
<evidence type="ECO:0000313" key="9">
    <source>
        <dbReference type="RefSeq" id="XP_022101191.1"/>
    </source>
</evidence>
<protein>
    <submittedName>
        <fullName evidence="8 9">Carnitine O-palmitoyltransferase 2, mitochondrial-like</fullName>
    </submittedName>
</protein>
<organism evidence="7 15">
    <name type="scientific">Acanthaster planci</name>
    <name type="common">Crown-of-thorns starfish</name>
    <dbReference type="NCBI Taxonomy" id="133434"/>
    <lineage>
        <taxon>Eukaryota</taxon>
        <taxon>Metazoa</taxon>
        <taxon>Echinodermata</taxon>
        <taxon>Eleutherozoa</taxon>
        <taxon>Asterozoa</taxon>
        <taxon>Asteroidea</taxon>
        <taxon>Valvatacea</taxon>
        <taxon>Valvatida</taxon>
        <taxon>Acanthasteridae</taxon>
        <taxon>Acanthaster</taxon>
    </lineage>
</organism>
<dbReference type="GeneID" id="110984890"/>
<dbReference type="Gene3D" id="3.30.559.10">
    <property type="entry name" value="Chloramphenicol acetyltransferase-like domain"/>
    <property type="match status" value="1"/>
</dbReference>
<dbReference type="KEGG" id="aplc:110984890"/>
<dbReference type="InterPro" id="IPR023213">
    <property type="entry name" value="CAT-like_dom_sf"/>
</dbReference>
<accession>A0A8B7Z8A8</accession>
<keyword evidence="3 5" id="KW-0012">Acyltransferase</keyword>
<dbReference type="RefSeq" id="XP_022101194.1">
    <property type="nucleotide sequence ID" value="XM_022245502.1"/>
</dbReference>
<evidence type="ECO:0000313" key="14">
    <source>
        <dbReference type="RefSeq" id="XP_022101196.1"/>
    </source>
</evidence>
<dbReference type="Proteomes" id="UP000694845">
    <property type="component" value="Unplaced"/>
</dbReference>
<evidence type="ECO:0000256" key="1">
    <source>
        <dbReference type="ARBA" id="ARBA00005232"/>
    </source>
</evidence>
<evidence type="ECO:0000256" key="3">
    <source>
        <dbReference type="ARBA" id="ARBA00023315"/>
    </source>
</evidence>
<evidence type="ECO:0000313" key="13">
    <source>
        <dbReference type="RefSeq" id="XP_022101195.1"/>
    </source>
</evidence>
<dbReference type="SUPFAM" id="SSF52777">
    <property type="entry name" value="CoA-dependent acyltransferases"/>
    <property type="match status" value="2"/>
</dbReference>
<evidence type="ECO:0000256" key="4">
    <source>
        <dbReference type="PIRSR" id="PIRSR600542-1"/>
    </source>
</evidence>
<evidence type="ECO:0000313" key="12">
    <source>
        <dbReference type="RefSeq" id="XP_022101194.1"/>
    </source>
</evidence>
<evidence type="ECO:0000313" key="15">
    <source>
        <dbReference type="RefSeq" id="XP_022101197.1"/>
    </source>
</evidence>
<feature type="domain" description="Choline/carnitine acyltransferase" evidence="6">
    <location>
        <begin position="81"/>
        <end position="672"/>
    </location>
</feature>
<dbReference type="RefSeq" id="XP_022101192.1">
    <property type="nucleotide sequence ID" value="XM_022245500.1"/>
</dbReference>
<name>A0A8B7Z8A8_ACAPL</name>
<dbReference type="RefSeq" id="XP_022101197.1">
    <property type="nucleotide sequence ID" value="XM_022245505.1"/>
</dbReference>
<reference evidence="8 9" key="1">
    <citation type="submission" date="2025-04" db="UniProtKB">
        <authorList>
            <consortium name="RefSeq"/>
        </authorList>
    </citation>
    <scope>IDENTIFICATION</scope>
</reference>
<dbReference type="PROSITE" id="PS00440">
    <property type="entry name" value="ACYLTRANSF_C_2"/>
    <property type="match status" value="1"/>
</dbReference>
<dbReference type="InterPro" id="IPR039551">
    <property type="entry name" value="Cho/carn_acyl_trans"/>
</dbReference>
<evidence type="ECO:0000259" key="6">
    <source>
        <dbReference type="Pfam" id="PF00755"/>
    </source>
</evidence>
<dbReference type="InterPro" id="IPR000542">
    <property type="entry name" value="Carn_acyl_trans"/>
</dbReference>